<dbReference type="NCBIfam" id="TIGR01451">
    <property type="entry name" value="B_ant_repeat"/>
    <property type="match status" value="1"/>
</dbReference>
<evidence type="ECO:0000259" key="3">
    <source>
        <dbReference type="Pfam" id="PF01345"/>
    </source>
</evidence>
<keyword evidence="2" id="KW-0812">Transmembrane</keyword>
<dbReference type="SUPFAM" id="SSF56935">
    <property type="entry name" value="Porins"/>
    <property type="match status" value="1"/>
</dbReference>
<reference evidence="5" key="1">
    <citation type="submission" date="2016-11" db="EMBL/GenBank/DDBJ databases">
        <authorList>
            <person name="Varghese N."/>
            <person name="Submissions S."/>
        </authorList>
    </citation>
    <scope>NUCLEOTIDE SEQUENCE [LARGE SCALE GENOMIC DNA]</scope>
    <source>
        <strain evidence="5">DSM 16219</strain>
    </source>
</reference>
<keyword evidence="5" id="KW-1185">Reference proteome</keyword>
<dbReference type="InterPro" id="IPR001434">
    <property type="entry name" value="OmcB-like_DUF11"/>
</dbReference>
<feature type="transmembrane region" description="Helical" evidence="2">
    <location>
        <begin position="54"/>
        <end position="73"/>
    </location>
</feature>
<protein>
    <submittedName>
        <fullName evidence="4">Conserved repeat domain-containing protein</fullName>
    </submittedName>
</protein>
<evidence type="ECO:0000256" key="1">
    <source>
        <dbReference type="SAM" id="MobiDB-lite"/>
    </source>
</evidence>
<accession>A0A1M6LT96</accession>
<dbReference type="RefSeq" id="WP_139264687.1">
    <property type="nucleotide sequence ID" value="NZ_FQZU01000011.1"/>
</dbReference>
<gene>
    <name evidence="4" type="ORF">SAMN02745216_02180</name>
</gene>
<evidence type="ECO:0000313" key="4">
    <source>
        <dbReference type="EMBL" id="SHJ74447.1"/>
    </source>
</evidence>
<dbReference type="PANTHER" id="PTHR34819:SF3">
    <property type="entry name" value="CELL SURFACE PROTEIN"/>
    <property type="match status" value="1"/>
</dbReference>
<feature type="region of interest" description="Disordered" evidence="1">
    <location>
        <begin position="788"/>
        <end position="827"/>
    </location>
</feature>
<dbReference type="Pfam" id="PF01345">
    <property type="entry name" value="DUF11"/>
    <property type="match status" value="1"/>
</dbReference>
<dbReference type="Proteomes" id="UP000183994">
    <property type="component" value="Unassembled WGS sequence"/>
</dbReference>
<keyword evidence="2" id="KW-0472">Membrane</keyword>
<sequence>MFRSFFHKRNGRGSGLPAGVRALVRLLAACLALPDNLKQGLRRRTFGAILRRGAPLPFVVLLCLVAGAAAYAAEPGDVIINIAYGSYDAGTITGIPIESNKDEITVVSAVNTSSVIQLMQYAPTALDAILVDVDATQGRSSGATGDPFEPLDPPVPFGRSAAIDLDDPVPLLEAEVYHGGEPVFLMVTDEDQNADPTVAETILVTLTVEATGDVELVIVRETGPNTGVFAGYIQSNVSASGVQYDGYLDVVDGAEILAEYTDPTDGTDKTAAAAMVDPSGVVFNSSTGEAVDGVTVTLIDLSTGNPAVVYGDDGTSIFPSSIESGGSVTDNGGTTYNFTTGGFRFPYVLAGDYRLELKPPGGYSAPSTVSTAVLQALPNAPFDIRTPGSRGEDFSIAADGGLALDVPVDPDKGPLWITKTVNKDTAAIGDFVQYSVTVENSSDANLTKVLVTDHLPLSFRYQSGSLKVDGKKRKNPDLSKDGRTLSIEIGAIKAGESVSINYVAEITVGTPLGDAVNTAQAFEILGGSHSSRKGSAPAGYQTGVVSNEAHAAVLIKDDFFNDRSIIMGQVVADHCPSTIPPKEGEEPIKEHAVKGVRVFLEDGQYAVTDENGMYHFEGVAPGVHVVQLDEFTLPDMYEAAFCEENTRHAGRPFSQFVDLQGGTMWRSDFYVATKGPKTGKVLFELTGQAQEKHDTVSINVHAETVNLNKVIATILLPKGASYISGSCKKDGKPSPDPTDAGGALIFRIGDLKGDEAAVYTVEVNRGDLDYGRNYKAVCMFSTPTEKNKRAPKIQWSPSQESPDEGRCSIETKGAQPGTAPMEEKSNERVNPLDAFDKAWIEEQNPGLEWVYPNPEFLPPIPAVKLAVKHPPSEKLKILLNGEEISPFGYSGCVKNSAKTVAVSKWISVHIKDGDNLFEAVCYNSEGVETQRSAKLIHYSTLPVDAKLQENDSVLIADGKTFPEVHILFLDATGNPARPGIVGEFSVDPPYSVYQESKAVKADPLAPSQEEEGRYKINDKGQAVMKLMPTSQSGEAIIRFKLDGKDFEERVWLKPGKRDWILVGLAEGTAGYRIVNGHQENLDDADLEDKWYKDGRTAFFAKGQIKGEWLLTLSYDSERDSDEARLFQDIDPDEYYTLYGDASTSGAEAASTEKLYVKVERGKFYSMYGDYDTGLTMTELSAYSRTLTGFKTKLDSKHVSMDLFAAETNQAFVKDEIRGDGTSGLYYLSRRDIVESSETVTIETRDRHKSQDIISSESLSRNVDYTIDYDQGTIFFKSPVMSTDDGFNPVYIVVDYEAEDSDDKNATYGGRLALKALDEKVELGGTHVHEGGENTESDLLGADLTVEVTENTELKAEYAHTDSEQRGESSAGEAYLAELSHNGAKADGRVYYRKQGAGFGVGQQNASESGTEKYGAELEYHVTEKLDATAEAYRNTDLGTRARDDMGEATVEYTQDRYSLETGIRAGEEKTGEGDVNRVTQVLGGASFNFLDKKLVFRADHEQTVSNDNDNTEYPTRTTLGVDYRIIEQLSLFAQDEMSWSGDQETESIRGGFKLTPWKGANFDTSLEQTRDISEDQDPATATLANFTVGQNVTLFEKWKVDASVDHSRALDKTGYDSGSTALDSDFTATSWGVQYTEKDWSASAKVEFRFADDVDKWNASVGWYGEVDDGLGISLGALVTRNDYNVEGNEDASGDLRIGLAWRPKFSRWIVLDRLDLIWEDDNDADSPYETRKFVNNLNANYKTGYRTQVSFKHGAKYVLDNIDGGSYSGFTDLYGLELRYDVAKKWDLGLRACVRHSWNSHQLQYSTGPSVGYNPFTNAWVGAGYNVIGFRDEDFTDGDFFTQGLFFQFRLKFDQYTKEELEQIFGF</sequence>
<dbReference type="InterPro" id="IPR026466">
    <property type="entry name" value="Fim_isopep_form_D2_dom"/>
</dbReference>
<name>A0A1M6LT96_9BACT</name>
<keyword evidence="2" id="KW-1133">Transmembrane helix</keyword>
<organism evidence="4 5">
    <name type="scientific">Desulfatibacillum alkenivorans DSM 16219</name>
    <dbReference type="NCBI Taxonomy" id="1121393"/>
    <lineage>
        <taxon>Bacteria</taxon>
        <taxon>Pseudomonadati</taxon>
        <taxon>Thermodesulfobacteriota</taxon>
        <taxon>Desulfobacteria</taxon>
        <taxon>Desulfobacterales</taxon>
        <taxon>Desulfatibacillaceae</taxon>
        <taxon>Desulfatibacillum</taxon>
    </lineage>
</organism>
<dbReference type="InterPro" id="IPR051172">
    <property type="entry name" value="Chlamydia_OmcB"/>
</dbReference>
<dbReference type="STRING" id="1121393.SAMN02745216_02180"/>
<dbReference type="EMBL" id="FQZU01000011">
    <property type="protein sequence ID" value="SHJ74447.1"/>
    <property type="molecule type" value="Genomic_DNA"/>
</dbReference>
<dbReference type="NCBIfam" id="TIGR04226">
    <property type="entry name" value="RrgB_K2N_iso_D2"/>
    <property type="match status" value="1"/>
</dbReference>
<evidence type="ECO:0000256" key="2">
    <source>
        <dbReference type="SAM" id="Phobius"/>
    </source>
</evidence>
<dbReference type="PANTHER" id="PTHR34819">
    <property type="entry name" value="LARGE CYSTEINE-RICH PERIPLASMIC PROTEIN OMCB"/>
    <property type="match status" value="1"/>
</dbReference>
<dbReference type="InterPro" id="IPR047589">
    <property type="entry name" value="DUF11_rpt"/>
</dbReference>
<evidence type="ECO:0000313" key="5">
    <source>
        <dbReference type="Proteomes" id="UP000183994"/>
    </source>
</evidence>
<feature type="domain" description="DUF11" evidence="3">
    <location>
        <begin position="416"/>
        <end position="521"/>
    </location>
</feature>
<dbReference type="Gene3D" id="2.60.40.740">
    <property type="match status" value="1"/>
</dbReference>
<proteinExistence type="predicted"/>
<dbReference type="OrthoDB" id="9773411at2"/>